<dbReference type="AlphaFoldDB" id="A0A835ZEM9"/>
<evidence type="ECO:0000256" key="1">
    <source>
        <dbReference type="SAM" id="MobiDB-lite"/>
    </source>
</evidence>
<dbReference type="GO" id="GO:0097196">
    <property type="term" value="C:Shu complex"/>
    <property type="evidence" value="ECO:0007669"/>
    <property type="project" value="TreeGrafter"/>
</dbReference>
<feature type="compositionally biased region" description="Low complexity" evidence="1">
    <location>
        <begin position="285"/>
        <end position="296"/>
    </location>
</feature>
<comment type="caution">
    <text evidence="2">The sequence shown here is derived from an EMBL/GenBank/DDBJ whole genome shotgun (WGS) entry which is preliminary data.</text>
</comment>
<feature type="compositionally biased region" description="Low complexity" evidence="1">
    <location>
        <begin position="303"/>
        <end position="315"/>
    </location>
</feature>
<name>A0A835ZEM9_9STRA</name>
<reference evidence="2" key="1">
    <citation type="submission" date="2021-02" db="EMBL/GenBank/DDBJ databases">
        <title>First Annotated Genome of the Yellow-green Alga Tribonema minus.</title>
        <authorList>
            <person name="Mahan K.M."/>
        </authorList>
    </citation>
    <scope>NUCLEOTIDE SEQUENCE</scope>
    <source>
        <strain evidence="2">UTEX B ZZ1240</strain>
    </source>
</reference>
<feature type="region of interest" description="Disordered" evidence="1">
    <location>
        <begin position="1"/>
        <end position="28"/>
    </location>
</feature>
<dbReference type="EMBL" id="JAFCMP010000018">
    <property type="protein sequence ID" value="KAG5191551.1"/>
    <property type="molecule type" value="Genomic_DNA"/>
</dbReference>
<evidence type="ECO:0000313" key="3">
    <source>
        <dbReference type="Proteomes" id="UP000664859"/>
    </source>
</evidence>
<feature type="compositionally biased region" description="Pro residues" evidence="1">
    <location>
        <begin position="316"/>
        <end position="325"/>
    </location>
</feature>
<evidence type="ECO:0000313" key="2">
    <source>
        <dbReference type="EMBL" id="KAG5191551.1"/>
    </source>
</evidence>
<proteinExistence type="predicted"/>
<dbReference type="PANTHER" id="PTHR28653">
    <property type="match status" value="1"/>
</dbReference>
<keyword evidence="3" id="KW-1185">Reference proteome</keyword>
<dbReference type="SUPFAM" id="SSF52540">
    <property type="entry name" value="P-loop containing nucleoside triphosphate hydrolases"/>
    <property type="match status" value="1"/>
</dbReference>
<dbReference type="GO" id="GO:0000724">
    <property type="term" value="P:double-strand break repair via homologous recombination"/>
    <property type="evidence" value="ECO:0007669"/>
    <property type="project" value="TreeGrafter"/>
</dbReference>
<dbReference type="PANTHER" id="PTHR28653:SF1">
    <property type="entry name" value="ATPASE SWSAP1"/>
    <property type="match status" value="1"/>
</dbReference>
<protein>
    <submittedName>
        <fullName evidence="2">Uncharacterized protein</fullName>
    </submittedName>
</protein>
<dbReference type="Proteomes" id="UP000664859">
    <property type="component" value="Unassembled WGS sequence"/>
</dbReference>
<dbReference type="InterPro" id="IPR027417">
    <property type="entry name" value="P-loop_NTPase"/>
</dbReference>
<accession>A0A835ZEM9</accession>
<gene>
    <name evidence="2" type="ORF">JKP88DRAFT_352279</name>
</gene>
<organism evidence="2 3">
    <name type="scientific">Tribonema minus</name>
    <dbReference type="NCBI Taxonomy" id="303371"/>
    <lineage>
        <taxon>Eukaryota</taxon>
        <taxon>Sar</taxon>
        <taxon>Stramenopiles</taxon>
        <taxon>Ochrophyta</taxon>
        <taxon>PX clade</taxon>
        <taxon>Xanthophyceae</taxon>
        <taxon>Tribonematales</taxon>
        <taxon>Tribonemataceae</taxon>
        <taxon>Tribonema</taxon>
    </lineage>
</organism>
<feature type="region of interest" description="Disordered" evidence="1">
    <location>
        <begin position="283"/>
        <end position="325"/>
    </location>
</feature>
<sequence>MLANGESGHDPTGSNSPAPGPQQAPSGEDASMLELCYGGTPQRLLLRGPPRSGRSSLLFDHAYRLARRGLRVTYICMKARIERQLPLQCAQAQEPHDAPQGWDPAALERIGMKYVASREDLLWFLGSVQMLRREAFPCALLVDDIDVILGASAMALDGGIGAQAAACDARAALYALAMLEDAARFLGAHVVAAAAAAEASLEPGAAAAFARYFPQLLRVAAHGGGGGGGGGSGGSGGGGGGGGGGGYVLADESAVQLGGGGGGAVEYRLRVRRAHGDDFFECAVRQRPQQQQQQQPLLPPLPQQQQQRRAQHQQQLPPPPQQQYR</sequence>
<dbReference type="GO" id="GO:0003697">
    <property type="term" value="F:single-stranded DNA binding"/>
    <property type="evidence" value="ECO:0007669"/>
    <property type="project" value="TreeGrafter"/>
</dbReference>